<dbReference type="GO" id="GO:0016887">
    <property type="term" value="F:ATP hydrolysis activity"/>
    <property type="evidence" value="ECO:0007669"/>
    <property type="project" value="InterPro"/>
</dbReference>
<name>A0A6B9FXT2_PANCY</name>
<dbReference type="CDD" id="cd00267">
    <property type="entry name" value="ABC_ATPase"/>
    <property type="match status" value="1"/>
</dbReference>
<sequence length="554" mass="64031">MDIFYTENFQKLETVGRKGFHLVKDNTVTGYHASWDDFGYQTMFYLFYVSDKTYRLGLIRLLFNGHENTSRFLTSQTYLGGEDKSRRITGLLETQEHAMLGTSIELYRKLGTATKRLGITRDFLMTMNDLSRPMPVNERQRILDWPGVDRSLMRNELEAIKIINTGFKTATEGYQLWTKNHVFLNSHCFKDLFDIRFNLEDVFPEKYVALLIGKNGTGKTHLLKEICEKYIGHDFPDSGGLDKFNKLIVVAYSPFENYPTTVESIKENYNVSNNKLAQLRSLNLKAVNYEYIGFKNGKGVFDLDYPSFDAMRSLLWLINYDREEEWWDPLSRFSLLWRTLSLTLNFDAIGFYTHKKNLIKLDLQNYLKQKIDEIDERKGFVFLLDDEVLPLSSGQKIYSYMIPAIIAAIDEASLLLIDEPELYLHPALEVGLIDMLKELLKSTRSCAIISTHSAVIAREVSRPYVYVLKRDKQGTSITSPEIETLGATLDEIIGEVFDDNRTIKSYQRSLDNLLKERNPQEIIKAQSEEFGDSALIYLLTKQNNNAEINISDEE</sequence>
<dbReference type="PANTHER" id="PTHR43581">
    <property type="entry name" value="ATP/GTP PHOSPHATASE"/>
    <property type="match status" value="1"/>
</dbReference>
<proteinExistence type="predicted"/>
<evidence type="ECO:0000313" key="3">
    <source>
        <dbReference type="Proteomes" id="UP000502005"/>
    </source>
</evidence>
<feature type="domain" description="ATPase AAA-type core" evidence="1">
    <location>
        <begin position="391"/>
        <end position="456"/>
    </location>
</feature>
<dbReference type="PANTHER" id="PTHR43581:SF3">
    <property type="entry name" value="AAA+ ATPASE DOMAIN-CONTAINING PROTEIN"/>
    <property type="match status" value="1"/>
</dbReference>
<dbReference type="AlphaFoldDB" id="A0A6B9FXT2"/>
<organism evidence="2 3">
    <name type="scientific">Pantoea cypripedii</name>
    <name type="common">Pectobacterium cypripedii</name>
    <name type="synonym">Erwinia cypripedii</name>
    <dbReference type="NCBI Taxonomy" id="55209"/>
    <lineage>
        <taxon>Bacteria</taxon>
        <taxon>Pseudomonadati</taxon>
        <taxon>Pseudomonadota</taxon>
        <taxon>Gammaproteobacteria</taxon>
        <taxon>Enterobacterales</taxon>
        <taxon>Erwiniaceae</taxon>
        <taxon>Pantoea</taxon>
    </lineage>
</organism>
<dbReference type="InterPro" id="IPR003959">
    <property type="entry name" value="ATPase_AAA_core"/>
</dbReference>
<protein>
    <recommendedName>
        <fullName evidence="1">ATPase AAA-type core domain-containing protein</fullName>
    </recommendedName>
</protein>
<dbReference type="EMBL" id="CP024768">
    <property type="protein sequence ID" value="QGY29331.1"/>
    <property type="molecule type" value="Genomic_DNA"/>
</dbReference>
<dbReference type="RefSeq" id="WP_208715190.1">
    <property type="nucleotide sequence ID" value="NZ_CP024768.1"/>
</dbReference>
<accession>A0A6B9FXT2</accession>
<reference evidence="2 3" key="1">
    <citation type="submission" date="2017-11" db="EMBL/GenBank/DDBJ databases">
        <title>Genome sequence of Pantoea cypripedii NE1.</title>
        <authorList>
            <person name="Nascimento F.X."/>
        </authorList>
    </citation>
    <scope>NUCLEOTIDE SEQUENCE [LARGE SCALE GENOMIC DNA]</scope>
    <source>
        <strain evidence="2 3">NE1</strain>
    </source>
</reference>
<dbReference type="Pfam" id="PF13304">
    <property type="entry name" value="AAA_21"/>
    <property type="match status" value="1"/>
</dbReference>
<dbReference type="InterPro" id="IPR051396">
    <property type="entry name" value="Bact_Antivir_Def_Nuclease"/>
</dbReference>
<dbReference type="Gene3D" id="3.40.50.300">
    <property type="entry name" value="P-loop containing nucleotide triphosphate hydrolases"/>
    <property type="match status" value="1"/>
</dbReference>
<dbReference type="Proteomes" id="UP000502005">
    <property type="component" value="Chromosome"/>
</dbReference>
<evidence type="ECO:0000313" key="2">
    <source>
        <dbReference type="EMBL" id="QGY29331.1"/>
    </source>
</evidence>
<gene>
    <name evidence="2" type="ORF">CUN67_10465</name>
</gene>
<dbReference type="SUPFAM" id="SSF52540">
    <property type="entry name" value="P-loop containing nucleoside triphosphate hydrolases"/>
    <property type="match status" value="1"/>
</dbReference>
<dbReference type="InterPro" id="IPR027417">
    <property type="entry name" value="P-loop_NTPase"/>
</dbReference>
<dbReference type="GO" id="GO:0005524">
    <property type="term" value="F:ATP binding"/>
    <property type="evidence" value="ECO:0007669"/>
    <property type="project" value="InterPro"/>
</dbReference>
<evidence type="ECO:0000259" key="1">
    <source>
        <dbReference type="Pfam" id="PF13304"/>
    </source>
</evidence>